<gene>
    <name evidence="2" type="ORF">Rsub_03663</name>
</gene>
<dbReference type="AlphaFoldDB" id="A0A2V0P0H1"/>
<comment type="caution">
    <text evidence="2">The sequence shown here is derived from an EMBL/GenBank/DDBJ whole genome shotgun (WGS) entry which is preliminary data.</text>
</comment>
<reference evidence="2 3" key="1">
    <citation type="journal article" date="2018" name="Sci. Rep.">
        <title>Raphidocelis subcapitata (=Pseudokirchneriella subcapitata) provides an insight into genome evolution and environmental adaptations in the Sphaeropleales.</title>
        <authorList>
            <person name="Suzuki S."/>
            <person name="Yamaguchi H."/>
            <person name="Nakajima N."/>
            <person name="Kawachi M."/>
        </authorList>
    </citation>
    <scope>NUCLEOTIDE SEQUENCE [LARGE SCALE GENOMIC DNA]</scope>
    <source>
        <strain evidence="2 3">NIES-35</strain>
    </source>
</reference>
<dbReference type="EMBL" id="BDRX01000023">
    <property type="protein sequence ID" value="GBF91343.1"/>
    <property type="molecule type" value="Genomic_DNA"/>
</dbReference>
<feature type="region of interest" description="Disordered" evidence="1">
    <location>
        <begin position="1"/>
        <end position="27"/>
    </location>
</feature>
<sequence length="164" mass="17339">MMKSLKAASRGVQVAAQRRPAFGSARPARRAQRVAAAAEDAPAAASSSALSPPLLEWPVDNETIKDVFAFAGSAPERVNGRAAMMGFVAIMLAEHSSKTPALESIGGDFFGVALLSLAITLGSIFPKFASGSSLKVRMRVWILCPCCNWGQLQKSNGRVQSCMQ</sequence>
<proteinExistence type="predicted"/>
<evidence type="ECO:0000256" key="1">
    <source>
        <dbReference type="SAM" id="MobiDB-lite"/>
    </source>
</evidence>
<evidence type="ECO:0000313" key="3">
    <source>
        <dbReference type="Proteomes" id="UP000247498"/>
    </source>
</evidence>
<name>A0A2V0P0H1_9CHLO</name>
<dbReference type="Proteomes" id="UP000247498">
    <property type="component" value="Unassembled WGS sequence"/>
</dbReference>
<accession>A0A2V0P0H1</accession>
<dbReference type="OrthoDB" id="513190at2759"/>
<dbReference type="STRING" id="307507.A0A2V0P0H1"/>
<dbReference type="SUPFAM" id="SSF103511">
    <property type="entry name" value="Chlorophyll a-b binding protein"/>
    <property type="match status" value="1"/>
</dbReference>
<keyword evidence="3" id="KW-1185">Reference proteome</keyword>
<dbReference type="InParanoid" id="A0A2V0P0H1"/>
<evidence type="ECO:0000313" key="2">
    <source>
        <dbReference type="EMBL" id="GBF91343.1"/>
    </source>
</evidence>
<organism evidence="2 3">
    <name type="scientific">Raphidocelis subcapitata</name>
    <dbReference type="NCBI Taxonomy" id="307507"/>
    <lineage>
        <taxon>Eukaryota</taxon>
        <taxon>Viridiplantae</taxon>
        <taxon>Chlorophyta</taxon>
        <taxon>core chlorophytes</taxon>
        <taxon>Chlorophyceae</taxon>
        <taxon>CS clade</taxon>
        <taxon>Sphaeropleales</taxon>
        <taxon>Selenastraceae</taxon>
        <taxon>Raphidocelis</taxon>
    </lineage>
</organism>
<protein>
    <submittedName>
        <fullName evidence="2">Uncharacterized protein</fullName>
    </submittedName>
</protein>